<protein>
    <recommendedName>
        <fullName evidence="6">Major facilitator superfamily (MFS) profile domain-containing protein</fullName>
    </recommendedName>
</protein>
<evidence type="ECO:0000256" key="1">
    <source>
        <dbReference type="ARBA" id="ARBA00004141"/>
    </source>
</evidence>
<evidence type="ECO:0000256" key="2">
    <source>
        <dbReference type="SAM" id="MobiDB-lite"/>
    </source>
</evidence>
<dbReference type="VEuPathDB" id="FungiDB:EMCG_05564"/>
<proteinExistence type="predicted"/>
<comment type="subcellular location">
    <subcellularLocation>
        <location evidence="1">Membrane</location>
        <topology evidence="1">Multi-pass membrane protein</topology>
    </subcellularLocation>
</comment>
<dbReference type="SUPFAM" id="SSF103473">
    <property type="entry name" value="MFS general substrate transporter"/>
    <property type="match status" value="1"/>
</dbReference>
<keyword evidence="3" id="KW-1133">Transmembrane helix</keyword>
<dbReference type="AlphaFoldDB" id="A0A2B7ZIA2"/>
<keyword evidence="5" id="KW-1185">Reference proteome</keyword>
<dbReference type="GO" id="GO:0016020">
    <property type="term" value="C:membrane"/>
    <property type="evidence" value="ECO:0007669"/>
    <property type="project" value="UniProtKB-SubCell"/>
</dbReference>
<dbReference type="Proteomes" id="UP000226031">
    <property type="component" value="Unassembled WGS sequence"/>
</dbReference>
<reference evidence="4 5" key="1">
    <citation type="submission" date="2017-10" db="EMBL/GenBank/DDBJ databases">
        <title>Comparative genomics in systemic dimorphic fungi from Ajellomycetaceae.</title>
        <authorList>
            <person name="Munoz J.F."/>
            <person name="Mcewen J.G."/>
            <person name="Clay O.K."/>
            <person name="Cuomo C.A."/>
        </authorList>
    </citation>
    <scope>NUCLEOTIDE SEQUENCE [LARGE SCALE GENOMIC DNA]</scope>
    <source>
        <strain evidence="4 5">UAMH4076</strain>
    </source>
</reference>
<evidence type="ECO:0000313" key="5">
    <source>
        <dbReference type="Proteomes" id="UP000226031"/>
    </source>
</evidence>
<feature type="transmembrane region" description="Helical" evidence="3">
    <location>
        <begin position="48"/>
        <end position="67"/>
    </location>
</feature>
<dbReference type="InterPro" id="IPR036259">
    <property type="entry name" value="MFS_trans_sf"/>
</dbReference>
<evidence type="ECO:0000313" key="4">
    <source>
        <dbReference type="EMBL" id="PGH32537.1"/>
    </source>
</evidence>
<keyword evidence="3" id="KW-0812">Transmembrane</keyword>
<feature type="compositionally biased region" description="Polar residues" evidence="2">
    <location>
        <begin position="16"/>
        <end position="30"/>
    </location>
</feature>
<sequence>MASTDEKIAEGPSGLGSRQQIPNNLSNPENATEKPPYSIFSPAQKKAITYQTSFSAMFSGLSSFIYYPAIRPLAQKLHVSVAAINLIVSAYFIVAGIFPSVIGDIGDHSGRRIASLLAFTLYPAGFYKLCTLPWPRPWRYNNTEIIVALDILASGNSFRDKCTWIDPIFPERSRKRVGNGSIVPPSWINKSVYSLLVDRKDNVKCTDSAGGSFKRFPNPLACPTTLFHKATFTIITVGTIQYTIFSVLRTSLAIQVAQRLSLNYLTVGLIYLPA</sequence>
<keyword evidence="3" id="KW-0472">Membrane</keyword>
<dbReference type="GO" id="GO:0022857">
    <property type="term" value="F:transmembrane transporter activity"/>
    <property type="evidence" value="ECO:0007669"/>
    <property type="project" value="InterPro"/>
</dbReference>
<dbReference type="Pfam" id="PF07690">
    <property type="entry name" value="MFS_1"/>
    <property type="match status" value="1"/>
</dbReference>
<evidence type="ECO:0000256" key="3">
    <source>
        <dbReference type="SAM" id="Phobius"/>
    </source>
</evidence>
<feature type="transmembrane region" description="Helical" evidence="3">
    <location>
        <begin position="113"/>
        <end position="130"/>
    </location>
</feature>
<comment type="caution">
    <text evidence="4">The sequence shown here is derived from an EMBL/GenBank/DDBJ whole genome shotgun (WGS) entry which is preliminary data.</text>
</comment>
<dbReference type="STRING" id="73230.A0A2B7ZIA2"/>
<dbReference type="Gene3D" id="1.20.1720.10">
    <property type="entry name" value="Multidrug resistance protein D"/>
    <property type="match status" value="1"/>
</dbReference>
<organism evidence="4 5">
    <name type="scientific">[Emmonsia] crescens</name>
    <dbReference type="NCBI Taxonomy" id="73230"/>
    <lineage>
        <taxon>Eukaryota</taxon>
        <taxon>Fungi</taxon>
        <taxon>Dikarya</taxon>
        <taxon>Ascomycota</taxon>
        <taxon>Pezizomycotina</taxon>
        <taxon>Eurotiomycetes</taxon>
        <taxon>Eurotiomycetidae</taxon>
        <taxon>Onygenales</taxon>
        <taxon>Ajellomycetaceae</taxon>
        <taxon>Emergomyces</taxon>
    </lineage>
</organism>
<dbReference type="InterPro" id="IPR011701">
    <property type="entry name" value="MFS"/>
</dbReference>
<dbReference type="EMBL" id="PDND01000089">
    <property type="protein sequence ID" value="PGH32537.1"/>
    <property type="molecule type" value="Genomic_DNA"/>
</dbReference>
<evidence type="ECO:0008006" key="6">
    <source>
        <dbReference type="Google" id="ProtNLM"/>
    </source>
</evidence>
<name>A0A2B7ZIA2_9EURO</name>
<gene>
    <name evidence="4" type="ORF">GX50_04642</name>
</gene>
<feature type="region of interest" description="Disordered" evidence="2">
    <location>
        <begin position="1"/>
        <end position="37"/>
    </location>
</feature>
<feature type="transmembrane region" description="Helical" evidence="3">
    <location>
        <begin position="79"/>
        <end position="101"/>
    </location>
</feature>
<accession>A0A2B7ZIA2</accession>